<feature type="domain" description="AF4/FMR2 C-terminal homology" evidence="2">
    <location>
        <begin position="385"/>
        <end position="561"/>
    </location>
</feature>
<dbReference type="AlphaFoldDB" id="A0A2J8A5Z2"/>
<keyword evidence="4" id="KW-1185">Reference proteome</keyword>
<evidence type="ECO:0000313" key="4">
    <source>
        <dbReference type="Proteomes" id="UP000236333"/>
    </source>
</evidence>
<feature type="compositionally biased region" description="Low complexity" evidence="1">
    <location>
        <begin position="271"/>
        <end position="289"/>
    </location>
</feature>
<dbReference type="Pfam" id="PF18876">
    <property type="entry name" value="AFF4_CHD"/>
    <property type="match status" value="1"/>
</dbReference>
<feature type="compositionally biased region" description="Pro residues" evidence="1">
    <location>
        <begin position="255"/>
        <end position="270"/>
    </location>
</feature>
<feature type="compositionally biased region" description="Polar residues" evidence="1">
    <location>
        <begin position="184"/>
        <end position="204"/>
    </location>
</feature>
<dbReference type="InterPro" id="IPR043640">
    <property type="entry name" value="AF4/FMR2_CHD"/>
</dbReference>
<protein>
    <recommendedName>
        <fullName evidence="2">AF4/FMR2 C-terminal homology domain-containing protein</fullName>
    </recommendedName>
</protein>
<comment type="caution">
    <text evidence="3">The sequence shown here is derived from an EMBL/GenBank/DDBJ whole genome shotgun (WGS) entry which is preliminary data.</text>
</comment>
<dbReference type="Proteomes" id="UP000236333">
    <property type="component" value="Unassembled WGS sequence"/>
</dbReference>
<organism evidence="3 4">
    <name type="scientific">Tetrabaena socialis</name>
    <dbReference type="NCBI Taxonomy" id="47790"/>
    <lineage>
        <taxon>Eukaryota</taxon>
        <taxon>Viridiplantae</taxon>
        <taxon>Chlorophyta</taxon>
        <taxon>core chlorophytes</taxon>
        <taxon>Chlorophyceae</taxon>
        <taxon>CS clade</taxon>
        <taxon>Chlamydomonadales</taxon>
        <taxon>Tetrabaenaceae</taxon>
        <taxon>Tetrabaena</taxon>
    </lineage>
</organism>
<dbReference type="OrthoDB" id="536937at2759"/>
<feature type="region of interest" description="Disordered" evidence="1">
    <location>
        <begin position="522"/>
        <end position="580"/>
    </location>
</feature>
<accession>A0A2J8A5Z2</accession>
<feature type="compositionally biased region" description="Low complexity" evidence="1">
    <location>
        <begin position="557"/>
        <end position="570"/>
    </location>
</feature>
<evidence type="ECO:0000313" key="3">
    <source>
        <dbReference type="EMBL" id="PNH07944.1"/>
    </source>
</evidence>
<feature type="compositionally biased region" description="Basic and acidic residues" evidence="1">
    <location>
        <begin position="433"/>
        <end position="444"/>
    </location>
</feature>
<evidence type="ECO:0000259" key="2">
    <source>
        <dbReference type="Pfam" id="PF18876"/>
    </source>
</evidence>
<feature type="non-terminal residue" evidence="3">
    <location>
        <position position="669"/>
    </location>
</feature>
<feature type="region of interest" description="Disordered" evidence="1">
    <location>
        <begin position="432"/>
        <end position="456"/>
    </location>
</feature>
<feature type="compositionally biased region" description="Polar residues" evidence="1">
    <location>
        <begin position="232"/>
        <end position="249"/>
    </location>
</feature>
<dbReference type="GO" id="GO:0005634">
    <property type="term" value="C:nucleus"/>
    <property type="evidence" value="ECO:0007669"/>
    <property type="project" value="InterPro"/>
</dbReference>
<name>A0A2J8A5Z2_9CHLO</name>
<reference evidence="3 4" key="1">
    <citation type="journal article" date="2017" name="Mol. Biol. Evol.">
        <title>The 4-celled Tetrabaena socialis nuclear genome reveals the essential components for genetic control of cell number at the origin of multicellularity in the volvocine lineage.</title>
        <authorList>
            <person name="Featherston J."/>
            <person name="Arakaki Y."/>
            <person name="Hanschen E.R."/>
            <person name="Ferris P.J."/>
            <person name="Michod R.E."/>
            <person name="Olson B.J.S.C."/>
            <person name="Nozaki H."/>
            <person name="Durand P.M."/>
        </authorList>
    </citation>
    <scope>NUCLEOTIDE SEQUENCE [LARGE SCALE GENOMIC DNA]</scope>
    <source>
        <strain evidence="3 4">NIES-571</strain>
    </source>
</reference>
<feature type="compositionally biased region" description="Polar residues" evidence="1">
    <location>
        <begin position="10"/>
        <end position="34"/>
    </location>
</feature>
<dbReference type="EMBL" id="PGGS01000153">
    <property type="protein sequence ID" value="PNH07944.1"/>
    <property type="molecule type" value="Genomic_DNA"/>
</dbReference>
<feature type="region of interest" description="Disordered" evidence="1">
    <location>
        <begin position="1"/>
        <end position="46"/>
    </location>
</feature>
<proteinExistence type="predicted"/>
<sequence>ARARGFSAHGSPQTRSHLRHGSNSLPGLPSSASQDSKDAKQGNFPALLQLARGRQAALQSYVPPCASPDAIVARLREGEGFAPDAELPAWDFTVRTARCAAALVAVASRFDLPSRRPQAPSTSDAQERPAKRSRLTAAVEDGCPGPARPPAVADPPSSTARGGPTDPPASRGLPAVKLEPATDRATTTGGSGESNSDQATNSQAYLPLSPDDGEGAGGGGAGGRNPAAEPASSVQPRDTSAGGQSSLASSHHPFHPPPPQRHAQPPPLPPAQHQRPPQQHQPAAPELAARVARSGRPCSPAPSLRSAPGDGPSTSGRPASPPPSHDLPCGGVSVQTQTSQRDFPVLPTSFLELPSLGGTALSFNSIGPFDLQLETEQRPGVADGRVDAHIEEARRTKREGDALFSRNGRVWGIKSLSKYVSASLMFMEAAEAMQREPPKRDRQSSHSSQPSQRAAGLYKQTAELLVHTVSFADSVKVNGVGKEALRLLAERLCAVCLMRQALLSLASFKSCAGRAQEALREHSKQQAAQGAGTGGAAGAAAGPQPSPEDSTTSSLHAAPGGPPTSAAAAGAAGGSGGAPAQGLAGFGHEQVTELLSYARTTVRFSEYMRRSSKGFEALLERSDVRSDQQAKLVCMHLAAVCMDMGNAPGQRVIHHAREAVRTLCEDLAR</sequence>
<feature type="region of interest" description="Disordered" evidence="1">
    <location>
        <begin position="113"/>
        <end position="336"/>
    </location>
</feature>
<evidence type="ECO:0000256" key="1">
    <source>
        <dbReference type="SAM" id="MobiDB-lite"/>
    </source>
</evidence>
<feature type="non-terminal residue" evidence="3">
    <location>
        <position position="1"/>
    </location>
</feature>
<gene>
    <name evidence="3" type="ORF">TSOC_005569</name>
</gene>